<dbReference type="Proteomes" id="UP000658258">
    <property type="component" value="Unassembled WGS sequence"/>
</dbReference>
<evidence type="ECO:0000313" key="3">
    <source>
        <dbReference type="Proteomes" id="UP000658258"/>
    </source>
</evidence>
<sequence>MKIRVALIGLILAVFAVSCKKDSVPQQDNFYFSYKVKMSNKITSPTIINGYHGHVLKFEGDFMPSTDGKTNAPDTVRNELYFFETSKLDQLQAAMIEKDGTKFYDLKLLEKKEVKPKFIIIPNKSGFYQIDTNNKEYLVIIKVNKKLGYYNGGALKLNATNGTLRLMNMRIDYKATF</sequence>
<dbReference type="RefSeq" id="WP_189630965.1">
    <property type="nucleotide sequence ID" value="NZ_BNAG01000004.1"/>
</dbReference>
<feature type="signal peptide" evidence="1">
    <location>
        <begin position="1"/>
        <end position="16"/>
    </location>
</feature>
<dbReference type="PROSITE" id="PS51257">
    <property type="entry name" value="PROKAR_LIPOPROTEIN"/>
    <property type="match status" value="1"/>
</dbReference>
<feature type="chain" id="PRO_5045197503" description="Lipoprotein" evidence="1">
    <location>
        <begin position="17"/>
        <end position="177"/>
    </location>
</feature>
<evidence type="ECO:0000256" key="1">
    <source>
        <dbReference type="SAM" id="SignalP"/>
    </source>
</evidence>
<name>A0ABQ3I825_9BACT</name>
<accession>A0ABQ3I825</accession>
<comment type="caution">
    <text evidence="2">The sequence shown here is derived from an EMBL/GenBank/DDBJ whole genome shotgun (WGS) entry which is preliminary data.</text>
</comment>
<protein>
    <recommendedName>
        <fullName evidence="4">Lipoprotein</fullName>
    </recommendedName>
</protein>
<keyword evidence="3" id="KW-1185">Reference proteome</keyword>
<evidence type="ECO:0008006" key="4">
    <source>
        <dbReference type="Google" id="ProtNLM"/>
    </source>
</evidence>
<organism evidence="2 3">
    <name type="scientific">Roseivirga thermotolerans</name>
    <dbReference type="NCBI Taxonomy" id="1758176"/>
    <lineage>
        <taxon>Bacteria</taxon>
        <taxon>Pseudomonadati</taxon>
        <taxon>Bacteroidota</taxon>
        <taxon>Cytophagia</taxon>
        <taxon>Cytophagales</taxon>
        <taxon>Roseivirgaceae</taxon>
        <taxon>Roseivirga</taxon>
    </lineage>
</organism>
<reference evidence="3" key="1">
    <citation type="journal article" date="2019" name="Int. J. Syst. Evol. Microbiol.">
        <title>The Global Catalogue of Microorganisms (GCM) 10K type strain sequencing project: providing services to taxonomists for standard genome sequencing and annotation.</title>
        <authorList>
            <consortium name="The Broad Institute Genomics Platform"/>
            <consortium name="The Broad Institute Genome Sequencing Center for Infectious Disease"/>
            <person name="Wu L."/>
            <person name="Ma J."/>
        </authorList>
    </citation>
    <scope>NUCLEOTIDE SEQUENCE [LARGE SCALE GENOMIC DNA]</scope>
    <source>
        <strain evidence="3">CGMCC 1.15111</strain>
    </source>
</reference>
<keyword evidence="1" id="KW-0732">Signal</keyword>
<gene>
    <name evidence="2" type="ORF">GCM10011340_28510</name>
</gene>
<evidence type="ECO:0000313" key="2">
    <source>
        <dbReference type="EMBL" id="GHE70954.1"/>
    </source>
</evidence>
<dbReference type="EMBL" id="BNAG01000004">
    <property type="protein sequence ID" value="GHE70954.1"/>
    <property type="molecule type" value="Genomic_DNA"/>
</dbReference>
<proteinExistence type="predicted"/>